<dbReference type="Pfam" id="PF07023">
    <property type="entry name" value="DUF1315"/>
    <property type="match status" value="1"/>
</dbReference>
<evidence type="ECO:0000313" key="2">
    <source>
        <dbReference type="EMBL" id="REL29628.1"/>
    </source>
</evidence>
<dbReference type="RefSeq" id="WP_116013595.1">
    <property type="nucleotide sequence ID" value="NZ_QUOT01000001.1"/>
</dbReference>
<feature type="region of interest" description="Disordered" evidence="1">
    <location>
        <begin position="76"/>
        <end position="101"/>
    </location>
</feature>
<reference evidence="3" key="1">
    <citation type="submission" date="2018-08" db="EMBL/GenBank/DDBJ databases">
        <title>Thalassotalea euphylliae genome.</title>
        <authorList>
            <person name="Summers S."/>
            <person name="Rice S.A."/>
            <person name="Freckelton M.L."/>
            <person name="Nedved B.T."/>
            <person name="Hadfield M.G."/>
        </authorList>
    </citation>
    <scope>NUCLEOTIDE SEQUENCE [LARGE SCALE GENOMIC DNA]</scope>
    <source>
        <strain evidence="3">H3</strain>
    </source>
</reference>
<dbReference type="AlphaFoldDB" id="A0A3E0TYE0"/>
<protein>
    <submittedName>
        <fullName evidence="2">DUF1315 family protein</fullName>
    </submittedName>
</protein>
<dbReference type="EMBL" id="QUOT01000001">
    <property type="protein sequence ID" value="REL29628.1"/>
    <property type="molecule type" value="Genomic_DNA"/>
</dbReference>
<feature type="compositionally biased region" description="Polar residues" evidence="1">
    <location>
        <begin position="79"/>
        <end position="101"/>
    </location>
</feature>
<keyword evidence="3" id="KW-1185">Reference proteome</keyword>
<dbReference type="Proteomes" id="UP000256899">
    <property type="component" value="Unassembled WGS sequence"/>
</dbReference>
<dbReference type="InterPro" id="IPR009749">
    <property type="entry name" value="DUF1315"/>
</dbReference>
<evidence type="ECO:0000256" key="1">
    <source>
        <dbReference type="SAM" id="MobiDB-lite"/>
    </source>
</evidence>
<comment type="caution">
    <text evidence="2">The sequence shown here is derived from an EMBL/GenBank/DDBJ whole genome shotgun (WGS) entry which is preliminary data.</text>
</comment>
<name>A0A3E0TYE0_9GAMM</name>
<organism evidence="2 3">
    <name type="scientific">Thalassotalea euphylliae</name>
    <dbReference type="NCBI Taxonomy" id="1655234"/>
    <lineage>
        <taxon>Bacteria</taxon>
        <taxon>Pseudomonadati</taxon>
        <taxon>Pseudomonadota</taxon>
        <taxon>Gammaproteobacteria</taxon>
        <taxon>Alteromonadales</taxon>
        <taxon>Colwelliaceae</taxon>
        <taxon>Thalassotalea</taxon>
    </lineage>
</organism>
<sequence>MDIIQVVDNLSEDMFERFKCAAETGKWPEGTNVDQAQRDTAMQIVMAYQARVLKSKEMLTVGENGEIVSKSKRELKAEFSNSQEQSSTPPEQNNIARFTDL</sequence>
<proteinExistence type="predicted"/>
<accession>A0A3E0TYE0</accession>
<evidence type="ECO:0000313" key="3">
    <source>
        <dbReference type="Proteomes" id="UP000256899"/>
    </source>
</evidence>
<gene>
    <name evidence="2" type="ORF">DXX94_02250</name>
</gene>